<dbReference type="AlphaFoldDB" id="A0AAC8VWY9"/>
<keyword evidence="2" id="KW-1185">Reference proteome</keyword>
<dbReference type="EMBL" id="CP012401">
    <property type="protein sequence ID" value="ALG70893.1"/>
    <property type="molecule type" value="Genomic_DNA"/>
</dbReference>
<evidence type="ECO:0000313" key="2">
    <source>
        <dbReference type="Proteomes" id="UP000069935"/>
    </source>
</evidence>
<evidence type="ECO:0000313" key="1">
    <source>
        <dbReference type="EMBL" id="ALG70893.1"/>
    </source>
</evidence>
<organism evidence="1 2">
    <name type="scientific">Azospirillum thiophilum</name>
    <dbReference type="NCBI Taxonomy" id="528244"/>
    <lineage>
        <taxon>Bacteria</taxon>
        <taxon>Pseudomonadati</taxon>
        <taxon>Pseudomonadota</taxon>
        <taxon>Alphaproteobacteria</taxon>
        <taxon>Rhodospirillales</taxon>
        <taxon>Azospirillaceae</taxon>
        <taxon>Azospirillum</taxon>
    </lineage>
</organism>
<dbReference type="Proteomes" id="UP000069935">
    <property type="component" value="Chromosome 1"/>
</dbReference>
<dbReference type="KEGG" id="ati:AL072_08175"/>
<sequence length="81" mass="9127">MGAGERMISNDRRLGDRILAALEMALEQKHLEVAEHLARALEETLTRFGGPDAVDHRQVSAGLLQAFDRLDELRRDAHRLP</sequence>
<accession>A0AAC8VWY9</accession>
<name>A0AAC8VWY9_9PROT</name>
<protein>
    <submittedName>
        <fullName evidence="1">Uncharacterized protein</fullName>
    </submittedName>
</protein>
<reference evidence="2" key="1">
    <citation type="submission" date="2015-08" db="EMBL/GenBank/DDBJ databases">
        <title>Complete Genome Sequence of Azospirillum thiophilum BV-S.</title>
        <authorList>
            <person name="Fomenkov A."/>
            <person name="Vincze T."/>
            <person name="Grabovich M."/>
            <person name="Dubinina G."/>
            <person name="Orlova M."/>
            <person name="Belousova E."/>
            <person name="Roberts R.J."/>
        </authorList>
    </citation>
    <scope>NUCLEOTIDE SEQUENCE [LARGE SCALE GENOMIC DNA]</scope>
    <source>
        <strain evidence="2">BV-S</strain>
    </source>
</reference>
<proteinExistence type="predicted"/>
<gene>
    <name evidence="1" type="ORF">AL072_08175</name>
</gene>
<reference evidence="1 2" key="2">
    <citation type="journal article" date="2016" name="Genome Announc.">
        <title>Complete Genome Sequence of a Strain of Azospirillum thiophilum Isolated from a Sulfide Spring.</title>
        <authorList>
            <person name="Fomenkov A."/>
            <person name="Vincze T."/>
            <person name="Grabovich M."/>
            <person name="Anton B.P."/>
            <person name="Dubinina G."/>
            <person name="Orlova M."/>
            <person name="Belousova E."/>
            <person name="Roberts R.J."/>
        </authorList>
    </citation>
    <scope>NUCLEOTIDE SEQUENCE [LARGE SCALE GENOMIC DNA]</scope>
    <source>
        <strain evidence="1 2">BV-S</strain>
    </source>
</reference>